<dbReference type="AlphaFoldDB" id="A0A0E9TJY4"/>
<evidence type="ECO:0000313" key="1">
    <source>
        <dbReference type="EMBL" id="JAH53205.1"/>
    </source>
</evidence>
<organism evidence="1">
    <name type="scientific">Anguilla anguilla</name>
    <name type="common">European freshwater eel</name>
    <name type="synonym">Muraena anguilla</name>
    <dbReference type="NCBI Taxonomy" id="7936"/>
    <lineage>
        <taxon>Eukaryota</taxon>
        <taxon>Metazoa</taxon>
        <taxon>Chordata</taxon>
        <taxon>Craniata</taxon>
        <taxon>Vertebrata</taxon>
        <taxon>Euteleostomi</taxon>
        <taxon>Actinopterygii</taxon>
        <taxon>Neopterygii</taxon>
        <taxon>Teleostei</taxon>
        <taxon>Anguilliformes</taxon>
        <taxon>Anguillidae</taxon>
        <taxon>Anguilla</taxon>
    </lineage>
</organism>
<dbReference type="EMBL" id="GBXM01055372">
    <property type="protein sequence ID" value="JAH53205.1"/>
    <property type="molecule type" value="Transcribed_RNA"/>
</dbReference>
<sequence length="34" mass="3918">MNMQKLWKRYLTTPTLNPATIQIFGNIQLVKGPT</sequence>
<accession>A0A0E9TJY4</accession>
<name>A0A0E9TJY4_ANGAN</name>
<protein>
    <submittedName>
        <fullName evidence="1">Uncharacterized protein</fullName>
    </submittedName>
</protein>
<proteinExistence type="predicted"/>
<reference evidence="1" key="2">
    <citation type="journal article" date="2015" name="Fish Shellfish Immunol.">
        <title>Early steps in the European eel (Anguilla anguilla)-Vibrio vulnificus interaction in the gills: Role of the RtxA13 toxin.</title>
        <authorList>
            <person name="Callol A."/>
            <person name="Pajuelo D."/>
            <person name="Ebbesson L."/>
            <person name="Teles M."/>
            <person name="MacKenzie S."/>
            <person name="Amaro C."/>
        </authorList>
    </citation>
    <scope>NUCLEOTIDE SEQUENCE</scope>
</reference>
<reference evidence="1" key="1">
    <citation type="submission" date="2014-11" db="EMBL/GenBank/DDBJ databases">
        <authorList>
            <person name="Amaro Gonzalez C."/>
        </authorList>
    </citation>
    <scope>NUCLEOTIDE SEQUENCE</scope>
</reference>